<dbReference type="SFLD" id="SFLDG01205">
    <property type="entry name" value="AMPS.1"/>
    <property type="match status" value="1"/>
</dbReference>
<dbReference type="SUPFAM" id="SSF47616">
    <property type="entry name" value="GST C-terminal domain-like"/>
    <property type="match status" value="1"/>
</dbReference>
<evidence type="ECO:0000256" key="1">
    <source>
        <dbReference type="ARBA" id="ARBA00012452"/>
    </source>
</evidence>
<proteinExistence type="inferred from homology"/>
<evidence type="ECO:0000259" key="7">
    <source>
        <dbReference type="PROSITE" id="PS50405"/>
    </source>
</evidence>
<dbReference type="SFLD" id="SFLDS00019">
    <property type="entry name" value="Glutathione_Transferase_(cytos"/>
    <property type="match status" value="1"/>
</dbReference>
<dbReference type="Gene3D" id="3.40.30.10">
    <property type="entry name" value="Glutaredoxin"/>
    <property type="match status" value="1"/>
</dbReference>
<dbReference type="FunFam" id="1.20.1050.10:FF:000031">
    <property type="entry name" value="Glutathione S-Transferase"/>
    <property type="match status" value="1"/>
</dbReference>
<name>A0A0N4UTT3_ENTVE</name>
<dbReference type="OrthoDB" id="414243at2759"/>
<evidence type="ECO:0000256" key="2">
    <source>
        <dbReference type="ARBA" id="ARBA00022679"/>
    </source>
</evidence>
<dbReference type="InterPro" id="IPR050213">
    <property type="entry name" value="GST_superfamily"/>
</dbReference>
<dbReference type="CDD" id="cd03039">
    <property type="entry name" value="GST_N_Sigma_like"/>
    <property type="match status" value="1"/>
</dbReference>
<evidence type="ECO:0000256" key="4">
    <source>
        <dbReference type="ARBA" id="ARBA00047960"/>
    </source>
</evidence>
<dbReference type="PANTHER" id="PTHR11571">
    <property type="entry name" value="GLUTATHIONE S-TRANSFERASE"/>
    <property type="match status" value="1"/>
</dbReference>
<reference evidence="10" key="1">
    <citation type="submission" date="2017-02" db="UniProtKB">
        <authorList>
            <consortium name="WormBaseParasite"/>
        </authorList>
    </citation>
    <scope>IDENTIFICATION</scope>
</reference>
<dbReference type="EMBL" id="UXUI01000914">
    <property type="protein sequence ID" value="VDD85355.1"/>
    <property type="molecule type" value="Genomic_DNA"/>
</dbReference>
<dbReference type="EC" id="2.5.1.18" evidence="1"/>
<dbReference type="InterPro" id="IPR036282">
    <property type="entry name" value="Glutathione-S-Trfase_C_sf"/>
</dbReference>
<gene>
    <name evidence="8" type="ORF">EVEC_LOCUS498</name>
</gene>
<evidence type="ECO:0000313" key="8">
    <source>
        <dbReference type="EMBL" id="VDD85355.1"/>
    </source>
</evidence>
<dbReference type="InterPro" id="IPR040079">
    <property type="entry name" value="Glutathione_S-Trfase"/>
</dbReference>
<dbReference type="Proteomes" id="UP000274131">
    <property type="component" value="Unassembled WGS sequence"/>
</dbReference>
<dbReference type="InterPro" id="IPR010987">
    <property type="entry name" value="Glutathione-S-Trfase_C-like"/>
</dbReference>
<evidence type="ECO:0000256" key="3">
    <source>
        <dbReference type="ARBA" id="ARBA00038317"/>
    </source>
</evidence>
<dbReference type="SUPFAM" id="SSF52833">
    <property type="entry name" value="Thioredoxin-like"/>
    <property type="match status" value="1"/>
</dbReference>
<dbReference type="WBParaSite" id="EVEC_0000074601-mRNA-1">
    <property type="protein sequence ID" value="EVEC_0000074601-mRNA-1"/>
    <property type="gene ID" value="EVEC_0000074601"/>
</dbReference>
<dbReference type="Gene3D" id="1.20.1050.10">
    <property type="match status" value="1"/>
</dbReference>
<feature type="domain" description="GST N-terminal" evidence="6">
    <location>
        <begin position="2"/>
        <end position="79"/>
    </location>
</feature>
<dbReference type="SFLD" id="SFLDG00363">
    <property type="entry name" value="AMPS_(cytGST):_Alpha-__Mu-__Pi"/>
    <property type="match status" value="1"/>
</dbReference>
<reference evidence="8 9" key="2">
    <citation type="submission" date="2018-10" db="EMBL/GenBank/DDBJ databases">
        <authorList>
            <consortium name="Pathogen Informatics"/>
        </authorList>
    </citation>
    <scope>NUCLEOTIDE SEQUENCE [LARGE SCALE GENOMIC DNA]</scope>
</reference>
<dbReference type="InterPro" id="IPR036249">
    <property type="entry name" value="Thioredoxin-like_sf"/>
</dbReference>
<dbReference type="Pfam" id="PF02798">
    <property type="entry name" value="GST_N"/>
    <property type="match status" value="1"/>
</dbReference>
<dbReference type="PANTHER" id="PTHR11571:SF256">
    <property type="entry name" value="GST C-TERMINAL DOMAIN-CONTAINING PROTEIN-RELATED"/>
    <property type="match status" value="1"/>
</dbReference>
<dbReference type="AlphaFoldDB" id="A0A0N4UTT3"/>
<organism evidence="10">
    <name type="scientific">Enterobius vermicularis</name>
    <name type="common">Human pinworm</name>
    <dbReference type="NCBI Taxonomy" id="51028"/>
    <lineage>
        <taxon>Eukaryota</taxon>
        <taxon>Metazoa</taxon>
        <taxon>Ecdysozoa</taxon>
        <taxon>Nematoda</taxon>
        <taxon>Chromadorea</taxon>
        <taxon>Rhabditida</taxon>
        <taxon>Spirurina</taxon>
        <taxon>Oxyuridomorpha</taxon>
        <taxon>Oxyuroidea</taxon>
        <taxon>Oxyuridae</taxon>
        <taxon>Enterobius</taxon>
    </lineage>
</organism>
<evidence type="ECO:0000313" key="10">
    <source>
        <dbReference type="WBParaSite" id="EVEC_0000074601-mRNA-1"/>
    </source>
</evidence>
<dbReference type="GO" id="GO:0006749">
    <property type="term" value="P:glutathione metabolic process"/>
    <property type="evidence" value="ECO:0007669"/>
    <property type="project" value="TreeGrafter"/>
</dbReference>
<keyword evidence="2" id="KW-0808">Transferase</keyword>
<dbReference type="PROSITE" id="PS50404">
    <property type="entry name" value="GST_NTER"/>
    <property type="match status" value="1"/>
</dbReference>
<evidence type="ECO:0000313" key="9">
    <source>
        <dbReference type="Proteomes" id="UP000274131"/>
    </source>
</evidence>
<evidence type="ECO:0000259" key="6">
    <source>
        <dbReference type="PROSITE" id="PS50404"/>
    </source>
</evidence>
<dbReference type="STRING" id="51028.A0A0N4UTT3"/>
<dbReference type="InterPro" id="IPR004046">
    <property type="entry name" value="GST_C"/>
</dbReference>
<dbReference type="PROSITE" id="PS50405">
    <property type="entry name" value="GST_CTER"/>
    <property type="match status" value="1"/>
</dbReference>
<dbReference type="Pfam" id="PF14497">
    <property type="entry name" value="GST_C_3"/>
    <property type="match status" value="1"/>
</dbReference>
<accession>A0A0N4UTT3</accession>
<dbReference type="GO" id="GO:0004364">
    <property type="term" value="F:glutathione transferase activity"/>
    <property type="evidence" value="ECO:0007669"/>
    <property type="project" value="UniProtKB-EC"/>
</dbReference>
<sequence length="205" mass="23563">MPKFKLTYLKMRWLGEGARLLFHYAGVNFEDVQIEQEKWPELGLKNPFVYQPTLEVDGVVIDQSAAIYRYLGKFFDLVPESPIDAAIVDSIYDAHTDFLTEITEFLLVDGNYKEGDKDKLINEVVYPARDRYFTALSKFLKSSNSGFLVGSAVSWADIIISDNLYVINNIVPIFDGYEEVKKFADYIHTLSTLQEYLKSRPPSKY</sequence>
<dbReference type="InterPro" id="IPR004045">
    <property type="entry name" value="Glutathione_S-Trfase_N"/>
</dbReference>
<comment type="similarity">
    <text evidence="3">Belongs to the GST superfamily. Sigma family.</text>
</comment>
<dbReference type="CDD" id="cd03192">
    <property type="entry name" value="GST_C_Sigma_like"/>
    <property type="match status" value="1"/>
</dbReference>
<dbReference type="GO" id="GO:0005737">
    <property type="term" value="C:cytoplasm"/>
    <property type="evidence" value="ECO:0007669"/>
    <property type="project" value="UniProtKB-ARBA"/>
</dbReference>
<evidence type="ECO:0000256" key="5">
    <source>
        <dbReference type="ARBA" id="ARBA00078118"/>
    </source>
</evidence>
<protein>
    <recommendedName>
        <fullName evidence="1">glutathione transferase</fullName>
        <ecNumber evidence="1">2.5.1.18</ecNumber>
    </recommendedName>
    <alternativeName>
        <fullName evidence="5">GST class-sigma</fullName>
    </alternativeName>
</protein>
<keyword evidence="9" id="KW-1185">Reference proteome</keyword>
<feature type="domain" description="GST C-terminal" evidence="7">
    <location>
        <begin position="81"/>
        <end position="205"/>
    </location>
</feature>
<comment type="catalytic activity">
    <reaction evidence="4">
        <text>RX + glutathione = an S-substituted glutathione + a halide anion + H(+)</text>
        <dbReference type="Rhea" id="RHEA:16437"/>
        <dbReference type="ChEBI" id="CHEBI:15378"/>
        <dbReference type="ChEBI" id="CHEBI:16042"/>
        <dbReference type="ChEBI" id="CHEBI:17792"/>
        <dbReference type="ChEBI" id="CHEBI:57925"/>
        <dbReference type="ChEBI" id="CHEBI:90779"/>
        <dbReference type="EC" id="2.5.1.18"/>
    </reaction>
</comment>